<dbReference type="NCBIfam" id="TIGR01728">
    <property type="entry name" value="SsuA_fam"/>
    <property type="match status" value="1"/>
</dbReference>
<dbReference type="SMART" id="SM00062">
    <property type="entry name" value="PBPb"/>
    <property type="match status" value="1"/>
</dbReference>
<reference evidence="8" key="1">
    <citation type="journal article" date="2019" name="Int. J. Syst. Evol. Microbiol.">
        <title>The Global Catalogue of Microorganisms (GCM) 10K type strain sequencing project: providing services to taxonomists for standard genome sequencing and annotation.</title>
        <authorList>
            <consortium name="The Broad Institute Genomics Platform"/>
            <consortium name="The Broad Institute Genome Sequencing Center for Infectious Disease"/>
            <person name="Wu L."/>
            <person name="Ma J."/>
        </authorList>
    </citation>
    <scope>NUCLEOTIDE SEQUENCE [LARGE SCALE GENOMIC DNA]</scope>
    <source>
        <strain evidence="8">CCUG 52537</strain>
    </source>
</reference>
<evidence type="ECO:0000259" key="6">
    <source>
        <dbReference type="SMART" id="SM00062"/>
    </source>
</evidence>
<evidence type="ECO:0000256" key="1">
    <source>
        <dbReference type="ARBA" id="ARBA00004418"/>
    </source>
</evidence>
<dbReference type="PANTHER" id="PTHR30024:SF48">
    <property type="entry name" value="ABC TRANSPORTER SUBSTRATE-BINDING PROTEIN"/>
    <property type="match status" value="1"/>
</dbReference>
<dbReference type="PANTHER" id="PTHR30024">
    <property type="entry name" value="ALIPHATIC SULFONATES-BINDING PROTEIN-RELATED"/>
    <property type="match status" value="1"/>
</dbReference>
<dbReference type="Proteomes" id="UP001597124">
    <property type="component" value="Unassembled WGS sequence"/>
</dbReference>
<proteinExistence type="inferred from homology"/>
<protein>
    <submittedName>
        <fullName evidence="7">ABC transporter substrate-binding protein</fullName>
    </submittedName>
</protein>
<feature type="domain" description="Solute-binding protein family 3/N-terminal" evidence="6">
    <location>
        <begin position="37"/>
        <end position="251"/>
    </location>
</feature>
<dbReference type="CDD" id="cd13558">
    <property type="entry name" value="PBP2_SsuA_like_2"/>
    <property type="match status" value="1"/>
</dbReference>
<keyword evidence="5" id="KW-1133">Transmembrane helix</keyword>
<evidence type="ECO:0000313" key="8">
    <source>
        <dbReference type="Proteomes" id="UP001597124"/>
    </source>
</evidence>
<keyword evidence="4" id="KW-0732">Signal</keyword>
<evidence type="ECO:0000256" key="3">
    <source>
        <dbReference type="ARBA" id="ARBA00022448"/>
    </source>
</evidence>
<evidence type="ECO:0000256" key="4">
    <source>
        <dbReference type="ARBA" id="ARBA00022729"/>
    </source>
</evidence>
<evidence type="ECO:0000256" key="2">
    <source>
        <dbReference type="ARBA" id="ARBA00010742"/>
    </source>
</evidence>
<keyword evidence="8" id="KW-1185">Reference proteome</keyword>
<name>A0ABW3C392_SPHXN</name>
<dbReference type="EMBL" id="JBHTIK010000005">
    <property type="protein sequence ID" value="MFD0848678.1"/>
    <property type="molecule type" value="Genomic_DNA"/>
</dbReference>
<comment type="caution">
    <text evidence="7">The sequence shown here is derived from an EMBL/GenBank/DDBJ whole genome shotgun (WGS) entry which is preliminary data.</text>
</comment>
<dbReference type="InterPro" id="IPR010067">
    <property type="entry name" value="ABC_SsuA_sub-bd"/>
</dbReference>
<keyword evidence="3" id="KW-0813">Transport</keyword>
<dbReference type="Pfam" id="PF09084">
    <property type="entry name" value="NMT1"/>
    <property type="match status" value="1"/>
</dbReference>
<dbReference type="Gene3D" id="3.40.190.10">
    <property type="entry name" value="Periplasmic binding protein-like II"/>
    <property type="match status" value="2"/>
</dbReference>
<comment type="subcellular location">
    <subcellularLocation>
        <location evidence="1">Periplasm</location>
    </subcellularLocation>
</comment>
<evidence type="ECO:0000313" key="7">
    <source>
        <dbReference type="EMBL" id="MFD0848678.1"/>
    </source>
</evidence>
<accession>A0ABW3C392</accession>
<dbReference type="RefSeq" id="WP_381489847.1">
    <property type="nucleotide sequence ID" value="NZ_JBHTIK010000005.1"/>
</dbReference>
<dbReference type="InterPro" id="IPR015168">
    <property type="entry name" value="SsuA/THI5"/>
</dbReference>
<organism evidence="7 8">
    <name type="scientific">Sphingosinicella xenopeptidilytica</name>
    <dbReference type="NCBI Taxonomy" id="364098"/>
    <lineage>
        <taxon>Bacteria</taxon>
        <taxon>Pseudomonadati</taxon>
        <taxon>Pseudomonadota</taxon>
        <taxon>Alphaproteobacteria</taxon>
        <taxon>Sphingomonadales</taxon>
        <taxon>Sphingosinicellaceae</taxon>
        <taxon>Sphingosinicella</taxon>
    </lineage>
</organism>
<sequence length="341" mass="36227">MAEGKSSKGWIAAIVAVVLFIIAGAAFLLRGGEEGDVLRVANQRGSTKSMMIASGALEGAPYRVEWSEFPAAQHLLEALGSGSVDLGLAGDAPFIFAYQSGSPIKAVGAHAQEARQPGALAILVPKDSPIRSVRDLVGKRISTTRGSVGHHLILEALEREKLAADDVIIVFLPPGDAKAAFDRGSIDAWAMWSPYTIVALKEGARIIADGSAFGPSAGFEIAHIDSIEPKRALIEDFLKREAKALQWAQANPDAYAKVLSEETGLPLDIAKEVVVRNRRVAVPIDEAIIRHEQEIADRFQRAGILQIKRPLSEAFDPGLTAALFSGTETNAEVEAPAAAGE</sequence>
<dbReference type="SUPFAM" id="SSF53850">
    <property type="entry name" value="Periplasmic binding protein-like II"/>
    <property type="match status" value="1"/>
</dbReference>
<feature type="transmembrane region" description="Helical" evidence="5">
    <location>
        <begin position="9"/>
        <end position="29"/>
    </location>
</feature>
<keyword evidence="5" id="KW-0472">Membrane</keyword>
<gene>
    <name evidence="7" type="ORF">ACFQ00_10130</name>
</gene>
<keyword evidence="5" id="KW-0812">Transmembrane</keyword>
<evidence type="ECO:0000256" key="5">
    <source>
        <dbReference type="SAM" id="Phobius"/>
    </source>
</evidence>
<dbReference type="InterPro" id="IPR001638">
    <property type="entry name" value="Solute-binding_3/MltF_N"/>
</dbReference>
<comment type="similarity">
    <text evidence="2">Belongs to the bacterial solute-binding protein SsuA/TauA family.</text>
</comment>